<comment type="caution">
    <text evidence="1">The sequence shown here is derived from an EMBL/GenBank/DDBJ whole genome shotgun (WGS) entry which is preliminary data.</text>
</comment>
<dbReference type="Proteomes" id="UP000233435">
    <property type="component" value="Unassembled WGS sequence"/>
</dbReference>
<evidence type="ECO:0008006" key="3">
    <source>
        <dbReference type="Google" id="ProtNLM"/>
    </source>
</evidence>
<dbReference type="SUPFAM" id="SSF75005">
    <property type="entry name" value="Arabinanase/levansucrase/invertase"/>
    <property type="match status" value="2"/>
</dbReference>
<dbReference type="Gene3D" id="2.115.10.20">
    <property type="entry name" value="Glycosyl hydrolase domain, family 43"/>
    <property type="match status" value="1"/>
</dbReference>
<evidence type="ECO:0000313" key="1">
    <source>
        <dbReference type="EMBL" id="PKQ44171.1"/>
    </source>
</evidence>
<dbReference type="OrthoDB" id="9794572at2"/>
<organism evidence="1 2">
    <name type="scientific">Confluentibacter flavum</name>
    <dbReference type="NCBI Taxonomy" id="1909700"/>
    <lineage>
        <taxon>Bacteria</taxon>
        <taxon>Pseudomonadati</taxon>
        <taxon>Bacteroidota</taxon>
        <taxon>Flavobacteriia</taxon>
        <taxon>Flavobacteriales</taxon>
        <taxon>Flavobacteriaceae</taxon>
        <taxon>Confluentibacter</taxon>
    </lineage>
</organism>
<sequence>MKIYSKHFRLFMLLFLGIVTSLFFSCACIAQKNDNPFYGNWDVSPKEGAFRMDGYIVWGGSVIKGADGKYYMYASRWPSTLSMRAWVTNSEVVVAVSDRPEGPYEFKSVVLPSRGKEHWDGMMTHNPSIQYHDGKYVLYYIGVTYDFYKPVDSIPSREDYEKAWNNKRIGIAISDSPIGPFERRDEPILSPRPGNWDAAITSNPAPFIHEDGSVLLVYKSAPVPYPERNDNRTLQFGVVKADHYLGEYKRGGKDNRIKFTPVDSSVEDPYIWYDGEKYRMLAKCMNAAITGEAGAGFMASSNDGITWKTADEPSAYSKTISLSDGTRVKMKKLERPQVLVQDGKPTHVFFACHNPEDEIFNMVRPLKR</sequence>
<keyword evidence="2" id="KW-1185">Reference proteome</keyword>
<evidence type="ECO:0000313" key="2">
    <source>
        <dbReference type="Proteomes" id="UP000233435"/>
    </source>
</evidence>
<proteinExistence type="predicted"/>
<dbReference type="AlphaFoldDB" id="A0A2N3HGT3"/>
<dbReference type="EMBL" id="PJEO01000051">
    <property type="protein sequence ID" value="PKQ44171.1"/>
    <property type="molecule type" value="Genomic_DNA"/>
</dbReference>
<dbReference type="InterPro" id="IPR023296">
    <property type="entry name" value="Glyco_hydro_beta-prop_sf"/>
</dbReference>
<name>A0A2N3HGT3_9FLAO</name>
<protein>
    <recommendedName>
        <fullName evidence="3">Sucrase</fullName>
    </recommendedName>
</protein>
<dbReference type="PROSITE" id="PS51257">
    <property type="entry name" value="PROKAR_LIPOPROTEIN"/>
    <property type="match status" value="1"/>
</dbReference>
<reference evidence="1 2" key="1">
    <citation type="submission" date="2017-12" db="EMBL/GenBank/DDBJ databases">
        <title>Confluentibacter flavum sp. nov., isolated from the saline lake.</title>
        <authorList>
            <person name="Yu L."/>
        </authorList>
    </citation>
    <scope>NUCLEOTIDE SEQUENCE [LARGE SCALE GENOMIC DNA]</scope>
    <source>
        <strain evidence="1 2">3B</strain>
    </source>
</reference>
<gene>
    <name evidence="1" type="ORF">CSW08_13785</name>
</gene>
<accession>A0A2N3HGT3</accession>
<dbReference type="CDD" id="cd08994">
    <property type="entry name" value="GH43_62_32_68_117_130-like"/>
    <property type="match status" value="1"/>
</dbReference>
<dbReference type="RefSeq" id="WP_106660456.1">
    <property type="nucleotide sequence ID" value="NZ_PJEO01000051.1"/>
</dbReference>